<evidence type="ECO:0000256" key="1">
    <source>
        <dbReference type="SAM" id="MobiDB-lite"/>
    </source>
</evidence>
<gene>
    <name evidence="2" type="ORF">ACFFGE_10990</name>
</gene>
<keyword evidence="3" id="KW-1185">Reference proteome</keyword>
<sequence>MAVPSKPLSQVDLSHLTTTSARIRYLKDLGYRQADIARRLGIRDQHVSNVVRGPRPKSEGAPANGLSEPAHASFGHAPETLPARVSVDAAGRVALPPAWGVSPGSAFIARRFGDSIVLMDVREAARVAREAGDATSALIAERRLEAMREFED</sequence>
<dbReference type="RefSeq" id="WP_376836443.1">
    <property type="nucleotide sequence ID" value="NZ_JBHLSW010000007.1"/>
</dbReference>
<dbReference type="CDD" id="cd00093">
    <property type="entry name" value="HTH_XRE"/>
    <property type="match status" value="1"/>
</dbReference>
<dbReference type="Proteomes" id="UP001589906">
    <property type="component" value="Unassembled WGS sequence"/>
</dbReference>
<proteinExistence type="predicted"/>
<dbReference type="EMBL" id="JBHLSW010000007">
    <property type="protein sequence ID" value="MFC0634397.1"/>
    <property type="molecule type" value="Genomic_DNA"/>
</dbReference>
<feature type="region of interest" description="Disordered" evidence="1">
    <location>
        <begin position="51"/>
        <end position="77"/>
    </location>
</feature>
<organism evidence="2 3">
    <name type="scientific">Brevundimonas balnearis</name>
    <dbReference type="NCBI Taxonomy" id="1572858"/>
    <lineage>
        <taxon>Bacteria</taxon>
        <taxon>Pseudomonadati</taxon>
        <taxon>Pseudomonadota</taxon>
        <taxon>Alphaproteobacteria</taxon>
        <taxon>Caulobacterales</taxon>
        <taxon>Caulobacteraceae</taxon>
        <taxon>Brevundimonas</taxon>
    </lineage>
</organism>
<evidence type="ECO:0000313" key="3">
    <source>
        <dbReference type="Proteomes" id="UP001589906"/>
    </source>
</evidence>
<comment type="caution">
    <text evidence="2">The sequence shown here is derived from an EMBL/GenBank/DDBJ whole genome shotgun (WGS) entry which is preliminary data.</text>
</comment>
<accession>A0ABV6R444</accession>
<protein>
    <recommendedName>
        <fullName evidence="4">HTH cro/C1-type domain-containing protein</fullName>
    </recommendedName>
</protein>
<evidence type="ECO:0000313" key="2">
    <source>
        <dbReference type="EMBL" id="MFC0634397.1"/>
    </source>
</evidence>
<dbReference type="InterPro" id="IPR001387">
    <property type="entry name" value="Cro/C1-type_HTH"/>
</dbReference>
<evidence type="ECO:0008006" key="4">
    <source>
        <dbReference type="Google" id="ProtNLM"/>
    </source>
</evidence>
<name>A0ABV6R444_9CAUL</name>
<reference evidence="2 3" key="1">
    <citation type="submission" date="2024-09" db="EMBL/GenBank/DDBJ databases">
        <authorList>
            <person name="Sun Q."/>
            <person name="Mori K."/>
        </authorList>
    </citation>
    <scope>NUCLEOTIDE SEQUENCE [LARGE SCALE GENOMIC DNA]</scope>
    <source>
        <strain evidence="2 3">NCAIM B.02621</strain>
    </source>
</reference>